<evidence type="ECO:0000313" key="4">
    <source>
        <dbReference type="Proteomes" id="UP000283634"/>
    </source>
</evidence>
<sequence length="220" mass="24268">MSLYSGSDSEYFAVSDSDAEAGPAPPRSVCHDSGMQPQSGSPATLVGTQEQKNASGSNGGSFFQQPTCFVVDTNAFLETDLVSQLAEMALQHLFIVPTKVLLELKRLSEEEGQKRATEVLRMIKSMEQLWNAENEQEGDVNAGIATGLRLQRAKERDSYVLRAARNYDDHILSCACHFTRYQRDMPVILLTGDEVLSLKAYAEGVLTLKTLGDSQYPVRR</sequence>
<proteinExistence type="predicted"/>
<organism evidence="3 4">
    <name type="scientific">Trypanosoma rangeli</name>
    <dbReference type="NCBI Taxonomy" id="5698"/>
    <lineage>
        <taxon>Eukaryota</taxon>
        <taxon>Discoba</taxon>
        <taxon>Euglenozoa</taxon>
        <taxon>Kinetoplastea</taxon>
        <taxon>Metakinetoplastina</taxon>
        <taxon>Trypanosomatida</taxon>
        <taxon>Trypanosomatidae</taxon>
        <taxon>Trypanosoma</taxon>
        <taxon>Herpetosoma</taxon>
    </lineage>
</organism>
<evidence type="ECO:0000313" key="3">
    <source>
        <dbReference type="EMBL" id="RNF06334.1"/>
    </source>
</evidence>
<dbReference type="SMART" id="SM00670">
    <property type="entry name" value="PINc"/>
    <property type="match status" value="1"/>
</dbReference>
<dbReference type="RefSeq" id="XP_029239193.1">
    <property type="nucleotide sequence ID" value="XM_029380976.1"/>
</dbReference>
<dbReference type="Gene3D" id="3.40.50.1010">
    <property type="entry name" value="5'-nuclease"/>
    <property type="match status" value="1"/>
</dbReference>
<gene>
    <name evidence="3" type="ORF">TraAM80_04031</name>
</gene>
<keyword evidence="4" id="KW-1185">Reference proteome</keyword>
<dbReference type="InterPro" id="IPR029060">
    <property type="entry name" value="PIN-like_dom_sf"/>
</dbReference>
<accession>A0A3R7KEG3</accession>
<name>A0A3R7KEG3_TRYRA</name>
<comment type="caution">
    <text evidence="3">The sequence shown here is derived from an EMBL/GenBank/DDBJ whole genome shotgun (WGS) entry which is preliminary data.</text>
</comment>
<evidence type="ECO:0000259" key="2">
    <source>
        <dbReference type="SMART" id="SM00670"/>
    </source>
</evidence>
<dbReference type="Pfam" id="PF13638">
    <property type="entry name" value="PIN_4"/>
    <property type="match status" value="1"/>
</dbReference>
<dbReference type="InterPro" id="IPR002716">
    <property type="entry name" value="PIN_dom"/>
</dbReference>
<protein>
    <recommendedName>
        <fullName evidence="2">PIN domain-containing protein</fullName>
    </recommendedName>
</protein>
<evidence type="ECO:0000256" key="1">
    <source>
        <dbReference type="SAM" id="MobiDB-lite"/>
    </source>
</evidence>
<feature type="compositionally biased region" description="Polar residues" evidence="1">
    <location>
        <begin position="35"/>
        <end position="58"/>
    </location>
</feature>
<dbReference type="SUPFAM" id="SSF88723">
    <property type="entry name" value="PIN domain-like"/>
    <property type="match status" value="1"/>
</dbReference>
<dbReference type="OrthoDB" id="2017974at2759"/>
<dbReference type="GeneID" id="40327964"/>
<feature type="domain" description="PIN" evidence="2">
    <location>
        <begin position="67"/>
        <end position="198"/>
    </location>
</feature>
<dbReference type="EMBL" id="MKGL01000111">
    <property type="protein sequence ID" value="RNF06334.1"/>
    <property type="molecule type" value="Genomic_DNA"/>
</dbReference>
<dbReference type="Proteomes" id="UP000283634">
    <property type="component" value="Unassembled WGS sequence"/>
</dbReference>
<reference evidence="3 4" key="1">
    <citation type="journal article" date="2018" name="BMC Genomics">
        <title>Genomic comparison of Trypanosoma conorhini and Trypanosoma rangeli to Trypanosoma cruzi strains of high and low virulence.</title>
        <authorList>
            <person name="Bradwell K.R."/>
            <person name="Koparde V.N."/>
            <person name="Matveyev A.V."/>
            <person name="Serrano M.G."/>
            <person name="Alves J.M."/>
            <person name="Parikh H."/>
            <person name="Huang B."/>
            <person name="Lee V."/>
            <person name="Espinosa-Alvarez O."/>
            <person name="Ortiz P.A."/>
            <person name="Costa-Martins A.G."/>
            <person name="Teixeira M.M."/>
            <person name="Buck G.A."/>
        </authorList>
    </citation>
    <scope>NUCLEOTIDE SEQUENCE [LARGE SCALE GENOMIC DNA]</scope>
    <source>
        <strain evidence="3 4">AM80</strain>
    </source>
</reference>
<feature type="region of interest" description="Disordered" evidence="1">
    <location>
        <begin position="16"/>
        <end position="58"/>
    </location>
</feature>
<dbReference type="AlphaFoldDB" id="A0A3R7KEG3"/>
<dbReference type="OMA" id="LMELQCH"/>